<evidence type="ECO:0000259" key="3">
    <source>
        <dbReference type="SMART" id="SM00939"/>
    </source>
</evidence>
<evidence type="ECO:0000313" key="4">
    <source>
        <dbReference type="EMBL" id="KRG75990.1"/>
    </source>
</evidence>
<dbReference type="SUPFAM" id="SSF49785">
    <property type="entry name" value="Galactose-binding domain-like"/>
    <property type="match status" value="1"/>
</dbReference>
<dbReference type="STRING" id="336566.ABB30_10860"/>
<dbReference type="Pfam" id="PF08530">
    <property type="entry name" value="PepX_C"/>
    <property type="match status" value="1"/>
</dbReference>
<dbReference type="PANTHER" id="PTHR22946">
    <property type="entry name" value="DIENELACTONE HYDROLASE DOMAIN-CONTAINING PROTEIN-RELATED"/>
    <property type="match status" value="1"/>
</dbReference>
<feature type="domain" description="Xaa-Pro dipeptidyl-peptidase C-terminal" evidence="3">
    <location>
        <begin position="294"/>
        <end position="522"/>
    </location>
</feature>
<dbReference type="Gene3D" id="2.60.120.260">
    <property type="entry name" value="Galactose-binding domain-like"/>
    <property type="match status" value="1"/>
</dbReference>
<dbReference type="InterPro" id="IPR050261">
    <property type="entry name" value="FrsA_esterase"/>
</dbReference>
<dbReference type="RefSeq" id="WP_057638325.1">
    <property type="nucleotide sequence ID" value="NZ_LDJM01000026.1"/>
</dbReference>
<dbReference type="GO" id="GO:0052689">
    <property type="term" value="F:carboxylic ester hydrolase activity"/>
    <property type="evidence" value="ECO:0007669"/>
    <property type="project" value="UniProtKB-ARBA"/>
</dbReference>
<dbReference type="InterPro" id="IPR008979">
    <property type="entry name" value="Galactose-bd-like_sf"/>
</dbReference>
<proteinExistence type="predicted"/>
<evidence type="ECO:0000256" key="2">
    <source>
        <dbReference type="SAM" id="MobiDB-lite"/>
    </source>
</evidence>
<dbReference type="OrthoDB" id="9806163at2"/>
<dbReference type="SUPFAM" id="SSF53474">
    <property type="entry name" value="alpha/beta-Hydrolases"/>
    <property type="match status" value="1"/>
</dbReference>
<evidence type="ECO:0000313" key="5">
    <source>
        <dbReference type="Proteomes" id="UP000050956"/>
    </source>
</evidence>
<evidence type="ECO:0000256" key="1">
    <source>
        <dbReference type="ARBA" id="ARBA00022801"/>
    </source>
</evidence>
<accession>A0A0R0D3L2</accession>
<comment type="caution">
    <text evidence="4">The sequence shown here is derived from an EMBL/GenBank/DDBJ whole genome shotgun (WGS) entry which is preliminary data.</text>
</comment>
<dbReference type="InterPro" id="IPR000383">
    <property type="entry name" value="Xaa-Pro-like_dom"/>
</dbReference>
<name>A0A0R0D3L2_9GAMM</name>
<dbReference type="InterPro" id="IPR029058">
    <property type="entry name" value="AB_hydrolase_fold"/>
</dbReference>
<dbReference type="SMART" id="SM00939">
    <property type="entry name" value="PepX_C"/>
    <property type="match status" value="1"/>
</dbReference>
<dbReference type="GO" id="GO:0008239">
    <property type="term" value="F:dipeptidyl-peptidase activity"/>
    <property type="evidence" value="ECO:0007669"/>
    <property type="project" value="InterPro"/>
</dbReference>
<organism evidence="4 5">
    <name type="scientific">Stenotrophomonas ginsengisoli</name>
    <dbReference type="NCBI Taxonomy" id="336566"/>
    <lineage>
        <taxon>Bacteria</taxon>
        <taxon>Pseudomonadati</taxon>
        <taxon>Pseudomonadota</taxon>
        <taxon>Gammaproteobacteria</taxon>
        <taxon>Lysobacterales</taxon>
        <taxon>Lysobacteraceae</taxon>
        <taxon>Stenotrophomonas</taxon>
    </lineage>
</organism>
<dbReference type="Gene3D" id="3.40.50.1820">
    <property type="entry name" value="alpha/beta hydrolase"/>
    <property type="match status" value="2"/>
</dbReference>
<feature type="compositionally biased region" description="Low complexity" evidence="2">
    <location>
        <begin position="504"/>
        <end position="519"/>
    </location>
</feature>
<dbReference type="EMBL" id="LDJM01000026">
    <property type="protein sequence ID" value="KRG75990.1"/>
    <property type="molecule type" value="Genomic_DNA"/>
</dbReference>
<reference evidence="4 5" key="1">
    <citation type="submission" date="2015-05" db="EMBL/GenBank/DDBJ databases">
        <title>Genome sequencing and analysis of members of genus Stenotrophomonas.</title>
        <authorList>
            <person name="Patil P.P."/>
            <person name="Midha S."/>
            <person name="Patil P.B."/>
        </authorList>
    </citation>
    <scope>NUCLEOTIDE SEQUENCE [LARGE SCALE GENOMIC DNA]</scope>
    <source>
        <strain evidence="4 5">DSM 24757</strain>
    </source>
</reference>
<protein>
    <submittedName>
        <fullName evidence="4">X-Pro dipeptidyl-peptidase</fullName>
    </submittedName>
</protein>
<dbReference type="PANTHER" id="PTHR22946:SF9">
    <property type="entry name" value="POLYKETIDE TRANSFERASE AF380"/>
    <property type="match status" value="1"/>
</dbReference>
<sequence>MKRSVQRLLMAAVTFSVCAGAWAGEYSKRYERIASFDGTELGALVLEPKNQGNGPFPLVVMPASWSLPNLEYLGRASQMAQDGYVVVSYTSRGFWDSAGKIDVAGAATVEDVSSVIDWALANTRSNPQAIGASGISYGAGVSLLAAGRDPRIKAVTALSGWADLEASLYANQTPSRQGILLLGGAGGLTGRPGPELSAVISRSLVGDFQGAVDAVMPVAAERGAASELANINANGTAVLLANAYNDALFPPSQLTAFYSGLRGPKQMLFSQGDHATAELTGALGLDNQVYTAATRWFDHHLKGAANGVPAEQPVRLSTTGGQWLGYASWAAVQANPTVYGLTKPSGLISPTGNLANANATGWSHGILTNVGTVSESGVVMISGLFQGLGLPTTASIPLVNRSGAAVWSTPALTSARVLGGAPSLRVTVTPSQRNVSLFAYLYSVNALGVGELLSYKPVTLRDVTAGRAQTLDIEMEAAAAEIPAGRKLVLVIDTNDARYADRTSSFGSVSFSSPASAPSQLKVPMR</sequence>
<keyword evidence="1" id="KW-0378">Hydrolase</keyword>
<dbReference type="AlphaFoldDB" id="A0A0R0D3L2"/>
<dbReference type="Proteomes" id="UP000050956">
    <property type="component" value="Unassembled WGS sequence"/>
</dbReference>
<dbReference type="Pfam" id="PF02129">
    <property type="entry name" value="Peptidase_S15"/>
    <property type="match status" value="1"/>
</dbReference>
<feature type="region of interest" description="Disordered" evidence="2">
    <location>
        <begin position="504"/>
        <end position="526"/>
    </location>
</feature>
<dbReference type="InterPro" id="IPR013736">
    <property type="entry name" value="Xaa-Pro_dipept_C"/>
</dbReference>
<keyword evidence="5" id="KW-1185">Reference proteome</keyword>
<dbReference type="PATRIC" id="fig|336566.3.peg.1594"/>
<gene>
    <name evidence="4" type="ORF">ABB30_10860</name>
</gene>